<keyword evidence="1" id="KW-0732">Signal</keyword>
<evidence type="ECO:0008006" key="4">
    <source>
        <dbReference type="Google" id="ProtNLM"/>
    </source>
</evidence>
<reference evidence="2 3" key="1">
    <citation type="submission" date="2017-04" db="EMBL/GenBank/DDBJ databases">
        <authorList>
            <person name="Afonso C.L."/>
            <person name="Miller P.J."/>
            <person name="Scott M.A."/>
            <person name="Spackman E."/>
            <person name="Goraichik I."/>
            <person name="Dimitrov K.M."/>
            <person name="Suarez D.L."/>
            <person name="Swayne D.E."/>
        </authorList>
    </citation>
    <scope>NUCLEOTIDE SEQUENCE [LARGE SCALE GENOMIC DNA]</scope>
    <source>
        <strain evidence="2 3">CGMCC 1.12644</strain>
    </source>
</reference>
<feature type="signal peptide" evidence="1">
    <location>
        <begin position="1"/>
        <end position="24"/>
    </location>
</feature>
<dbReference type="AlphaFoldDB" id="A0A1W1ZSE6"/>
<dbReference type="Proteomes" id="UP000192330">
    <property type="component" value="Unassembled WGS sequence"/>
</dbReference>
<gene>
    <name evidence="2" type="ORF">SAMN06295998_102122</name>
</gene>
<dbReference type="EMBL" id="FWYD01000002">
    <property type="protein sequence ID" value="SMC51327.1"/>
    <property type="molecule type" value="Genomic_DNA"/>
</dbReference>
<name>A0A1W1ZSE6_9RHOB</name>
<accession>A0A1W1ZSE6</accession>
<protein>
    <recommendedName>
        <fullName evidence="4">DUF3718 domain-containing protein</fullName>
    </recommendedName>
</protein>
<organism evidence="2 3">
    <name type="scientific">Primorskyibacter flagellatus</name>
    <dbReference type="NCBI Taxonomy" id="1387277"/>
    <lineage>
        <taxon>Bacteria</taxon>
        <taxon>Pseudomonadati</taxon>
        <taxon>Pseudomonadota</taxon>
        <taxon>Alphaproteobacteria</taxon>
        <taxon>Rhodobacterales</taxon>
        <taxon>Roseobacteraceae</taxon>
        <taxon>Primorskyibacter</taxon>
    </lineage>
</organism>
<dbReference type="OrthoDB" id="7745874at2"/>
<sequence length="97" mass="10617">MTHTRPLHALILTLLLALPAAAQADCYADYKAKRDAPLRLHYGVARITGACSQSAAQAQLTPRLAADGWTLLTILSVFDDVGLAERRDSAGQYYLRY</sequence>
<evidence type="ECO:0000313" key="3">
    <source>
        <dbReference type="Proteomes" id="UP000192330"/>
    </source>
</evidence>
<keyword evidence="3" id="KW-1185">Reference proteome</keyword>
<evidence type="ECO:0000256" key="1">
    <source>
        <dbReference type="SAM" id="SignalP"/>
    </source>
</evidence>
<dbReference type="RefSeq" id="WP_084350432.1">
    <property type="nucleotide sequence ID" value="NZ_FWYD01000002.1"/>
</dbReference>
<dbReference type="STRING" id="1387277.SAMN06295998_102122"/>
<proteinExistence type="predicted"/>
<feature type="chain" id="PRO_5013320554" description="DUF3718 domain-containing protein" evidence="1">
    <location>
        <begin position="25"/>
        <end position="97"/>
    </location>
</feature>
<evidence type="ECO:0000313" key="2">
    <source>
        <dbReference type="EMBL" id="SMC51327.1"/>
    </source>
</evidence>